<keyword evidence="7" id="KW-1185">Reference proteome</keyword>
<sequence>MRHLRVVCRLADSGSVSKAAAALGVSQPSLTAQLHRIEDTIGGPLFERSPFGILPTPLGKHVLGRARAMLADMDDLLGSSRRYSARPGPLRLGSVRTVMFGAWLSRLEELLPDRQITTQVDTSCAVLTDLLAADVVDVIMLGRCDDAHAPPCPARAVEQTMVYPEPFAVALPATHRLASRDEIQLADLAEDTWIIPPAGKEDGDLAVLREACEAVGFSPQVRYPNLDSAEIEQLIGEGRGICLCAPTVRPIPTTVIRPLAGQPVIWRRALRWRPETISRADINVIHQAFIDTYRATIADNATTHPWWQTTPTAHPTIHAPCA</sequence>
<dbReference type="Gene3D" id="3.40.190.10">
    <property type="entry name" value="Periplasmic binding protein-like II"/>
    <property type="match status" value="2"/>
</dbReference>
<keyword evidence="3 6" id="KW-0238">DNA-binding</keyword>
<protein>
    <submittedName>
        <fullName evidence="6">DNA-binding transcriptional LysR family regulator</fullName>
    </submittedName>
</protein>
<evidence type="ECO:0000256" key="2">
    <source>
        <dbReference type="ARBA" id="ARBA00023015"/>
    </source>
</evidence>
<keyword evidence="4" id="KW-0804">Transcription</keyword>
<dbReference type="RefSeq" id="WP_238165651.1">
    <property type="nucleotide sequence ID" value="NZ_SNWQ01000008.1"/>
</dbReference>
<dbReference type="Proteomes" id="UP000295388">
    <property type="component" value="Unassembled WGS sequence"/>
</dbReference>
<organism evidence="6 7">
    <name type="scientific">Kribbella caucasensis</name>
    <dbReference type="NCBI Taxonomy" id="2512215"/>
    <lineage>
        <taxon>Bacteria</taxon>
        <taxon>Bacillati</taxon>
        <taxon>Actinomycetota</taxon>
        <taxon>Actinomycetes</taxon>
        <taxon>Propionibacteriales</taxon>
        <taxon>Kribbellaceae</taxon>
        <taxon>Kribbella</taxon>
    </lineage>
</organism>
<dbReference type="PANTHER" id="PTHR30346:SF30">
    <property type="entry name" value="SMALL NEUTRAL PROTEASE REGULATORY PROTEIN"/>
    <property type="match status" value="1"/>
</dbReference>
<dbReference type="Pfam" id="PF00126">
    <property type="entry name" value="HTH_1"/>
    <property type="match status" value="1"/>
</dbReference>
<dbReference type="Pfam" id="PF03466">
    <property type="entry name" value="LysR_substrate"/>
    <property type="match status" value="1"/>
</dbReference>
<dbReference type="Gene3D" id="1.10.10.10">
    <property type="entry name" value="Winged helix-like DNA-binding domain superfamily/Winged helix DNA-binding domain"/>
    <property type="match status" value="1"/>
</dbReference>
<gene>
    <name evidence="6" type="ORF">EV643_108128</name>
</gene>
<dbReference type="InterPro" id="IPR036390">
    <property type="entry name" value="WH_DNA-bd_sf"/>
</dbReference>
<dbReference type="InterPro" id="IPR005119">
    <property type="entry name" value="LysR_subst-bd"/>
</dbReference>
<dbReference type="PROSITE" id="PS50931">
    <property type="entry name" value="HTH_LYSR"/>
    <property type="match status" value="1"/>
</dbReference>
<evidence type="ECO:0000256" key="4">
    <source>
        <dbReference type="ARBA" id="ARBA00023163"/>
    </source>
</evidence>
<evidence type="ECO:0000313" key="7">
    <source>
        <dbReference type="Proteomes" id="UP000295388"/>
    </source>
</evidence>
<dbReference type="SUPFAM" id="SSF53850">
    <property type="entry name" value="Periplasmic binding protein-like II"/>
    <property type="match status" value="1"/>
</dbReference>
<dbReference type="GO" id="GO:0003700">
    <property type="term" value="F:DNA-binding transcription factor activity"/>
    <property type="evidence" value="ECO:0007669"/>
    <property type="project" value="InterPro"/>
</dbReference>
<comment type="caution">
    <text evidence="6">The sequence shown here is derived from an EMBL/GenBank/DDBJ whole genome shotgun (WGS) entry which is preliminary data.</text>
</comment>
<comment type="similarity">
    <text evidence="1">Belongs to the LysR transcriptional regulatory family.</text>
</comment>
<dbReference type="InterPro" id="IPR036388">
    <property type="entry name" value="WH-like_DNA-bd_sf"/>
</dbReference>
<proteinExistence type="inferred from homology"/>
<dbReference type="AlphaFoldDB" id="A0A4R6KH68"/>
<dbReference type="GO" id="GO:0032993">
    <property type="term" value="C:protein-DNA complex"/>
    <property type="evidence" value="ECO:0007669"/>
    <property type="project" value="TreeGrafter"/>
</dbReference>
<evidence type="ECO:0000256" key="1">
    <source>
        <dbReference type="ARBA" id="ARBA00009437"/>
    </source>
</evidence>
<keyword evidence="2" id="KW-0805">Transcription regulation</keyword>
<dbReference type="SUPFAM" id="SSF46785">
    <property type="entry name" value="Winged helix' DNA-binding domain"/>
    <property type="match status" value="1"/>
</dbReference>
<dbReference type="EMBL" id="SNWQ01000008">
    <property type="protein sequence ID" value="TDO47814.1"/>
    <property type="molecule type" value="Genomic_DNA"/>
</dbReference>
<dbReference type="PANTHER" id="PTHR30346">
    <property type="entry name" value="TRANSCRIPTIONAL DUAL REGULATOR HCAR-RELATED"/>
    <property type="match status" value="1"/>
</dbReference>
<evidence type="ECO:0000256" key="3">
    <source>
        <dbReference type="ARBA" id="ARBA00023125"/>
    </source>
</evidence>
<dbReference type="GO" id="GO:0003677">
    <property type="term" value="F:DNA binding"/>
    <property type="evidence" value="ECO:0007669"/>
    <property type="project" value="UniProtKB-KW"/>
</dbReference>
<evidence type="ECO:0000259" key="5">
    <source>
        <dbReference type="PROSITE" id="PS50931"/>
    </source>
</evidence>
<evidence type="ECO:0000313" key="6">
    <source>
        <dbReference type="EMBL" id="TDO47814.1"/>
    </source>
</evidence>
<accession>A0A4R6KH68</accession>
<dbReference type="PRINTS" id="PR00039">
    <property type="entry name" value="HTHLYSR"/>
</dbReference>
<dbReference type="InterPro" id="IPR000847">
    <property type="entry name" value="LysR_HTH_N"/>
</dbReference>
<reference evidence="6 7" key="1">
    <citation type="submission" date="2019-03" db="EMBL/GenBank/DDBJ databases">
        <title>Genomic Encyclopedia of Type Strains, Phase III (KMG-III): the genomes of soil and plant-associated and newly described type strains.</title>
        <authorList>
            <person name="Whitman W."/>
        </authorList>
    </citation>
    <scope>NUCLEOTIDE SEQUENCE [LARGE SCALE GENOMIC DNA]</scope>
    <source>
        <strain evidence="6 7">VKM Ac-2527</strain>
    </source>
</reference>
<name>A0A4R6KH68_9ACTN</name>
<feature type="domain" description="HTH lysR-type" evidence="5">
    <location>
        <begin position="1"/>
        <end position="56"/>
    </location>
</feature>